<feature type="region of interest" description="Disordered" evidence="1">
    <location>
        <begin position="51"/>
        <end position="124"/>
    </location>
</feature>
<protein>
    <recommendedName>
        <fullName evidence="2">Myb-like DNA-binding domain-containing protein</fullName>
    </recommendedName>
</protein>
<evidence type="ECO:0000256" key="1">
    <source>
        <dbReference type="SAM" id="MobiDB-lite"/>
    </source>
</evidence>
<dbReference type="OrthoDB" id="4154024at2759"/>
<evidence type="ECO:0000313" key="3">
    <source>
        <dbReference type="EMBL" id="EXJ75017.1"/>
    </source>
</evidence>
<dbReference type="EMBL" id="AMGX01000002">
    <property type="protein sequence ID" value="EXJ75017.1"/>
    <property type="molecule type" value="Genomic_DNA"/>
</dbReference>
<name>W9X3G3_9EURO</name>
<comment type="caution">
    <text evidence="3">The sequence shown here is derived from an EMBL/GenBank/DDBJ whole genome shotgun (WGS) entry which is preliminary data.</text>
</comment>
<dbReference type="STRING" id="1182543.W9X3G3"/>
<proteinExistence type="predicted"/>
<dbReference type="AlphaFoldDB" id="W9X3G3"/>
<dbReference type="Proteomes" id="UP000019471">
    <property type="component" value="Unassembled WGS sequence"/>
</dbReference>
<evidence type="ECO:0000313" key="4">
    <source>
        <dbReference type="Proteomes" id="UP000019471"/>
    </source>
</evidence>
<keyword evidence="4" id="KW-1185">Reference proteome</keyword>
<dbReference type="GeneID" id="19186446"/>
<feature type="compositionally biased region" description="Polar residues" evidence="1">
    <location>
        <begin position="56"/>
        <end position="77"/>
    </location>
</feature>
<dbReference type="Pfam" id="PF22980">
    <property type="entry name" value="Myb_DNA-bind_8"/>
    <property type="match status" value="1"/>
</dbReference>
<dbReference type="HOGENOM" id="CLU_058256_0_0_1"/>
<feature type="compositionally biased region" description="Basic residues" evidence="1">
    <location>
        <begin position="78"/>
        <end position="89"/>
    </location>
</feature>
<dbReference type="RefSeq" id="XP_007740519.1">
    <property type="nucleotide sequence ID" value="XM_007742329.1"/>
</dbReference>
<dbReference type="InterPro" id="IPR054505">
    <property type="entry name" value="Myb_DNA-bind_8"/>
</dbReference>
<evidence type="ECO:0000259" key="2">
    <source>
        <dbReference type="Pfam" id="PF22980"/>
    </source>
</evidence>
<organism evidence="3 4">
    <name type="scientific">Cladophialophora psammophila CBS 110553</name>
    <dbReference type="NCBI Taxonomy" id="1182543"/>
    <lineage>
        <taxon>Eukaryota</taxon>
        <taxon>Fungi</taxon>
        <taxon>Dikarya</taxon>
        <taxon>Ascomycota</taxon>
        <taxon>Pezizomycotina</taxon>
        <taxon>Eurotiomycetes</taxon>
        <taxon>Chaetothyriomycetidae</taxon>
        <taxon>Chaetothyriales</taxon>
        <taxon>Herpotrichiellaceae</taxon>
        <taxon>Cladophialophora</taxon>
    </lineage>
</organism>
<reference evidence="3 4" key="1">
    <citation type="submission" date="2013-03" db="EMBL/GenBank/DDBJ databases">
        <title>The Genome Sequence of Cladophialophora psammophila CBS 110553.</title>
        <authorList>
            <consortium name="The Broad Institute Genomics Platform"/>
            <person name="Cuomo C."/>
            <person name="de Hoog S."/>
            <person name="Gorbushina A."/>
            <person name="Walker B."/>
            <person name="Young S.K."/>
            <person name="Zeng Q."/>
            <person name="Gargeya S."/>
            <person name="Fitzgerald M."/>
            <person name="Haas B."/>
            <person name="Abouelleil A."/>
            <person name="Allen A.W."/>
            <person name="Alvarado L."/>
            <person name="Arachchi H.M."/>
            <person name="Berlin A.M."/>
            <person name="Chapman S.B."/>
            <person name="Gainer-Dewar J."/>
            <person name="Goldberg J."/>
            <person name="Griggs A."/>
            <person name="Gujja S."/>
            <person name="Hansen M."/>
            <person name="Howarth C."/>
            <person name="Imamovic A."/>
            <person name="Ireland A."/>
            <person name="Larimer J."/>
            <person name="McCowan C."/>
            <person name="Murphy C."/>
            <person name="Pearson M."/>
            <person name="Poon T.W."/>
            <person name="Priest M."/>
            <person name="Roberts A."/>
            <person name="Saif S."/>
            <person name="Shea T."/>
            <person name="Sisk P."/>
            <person name="Sykes S."/>
            <person name="Wortman J."/>
            <person name="Nusbaum C."/>
            <person name="Birren B."/>
        </authorList>
    </citation>
    <scope>NUCLEOTIDE SEQUENCE [LARGE SCALE GENOMIC DNA]</scope>
    <source>
        <strain evidence="3 4">CBS 110553</strain>
    </source>
</reference>
<gene>
    <name evidence="3" type="ORF">A1O5_01713</name>
</gene>
<feature type="domain" description="Myb-like DNA-binding" evidence="2">
    <location>
        <begin position="8"/>
        <end position="53"/>
    </location>
</feature>
<sequence length="397" mass="42640">MAPPFQADDTVLFLYHCLQNSNGKIDWNAVAVATGSTRGAVEMRWRRLKKKIDGDTTPSQPATPKSIQPSPAPNASQGKKKNGGIRKRKMDAVDDEDDVHDAGPPQVDGHVDVKTPSSRRRTRGKKLKYDIRFCLSKDEDSTTITSAESDEDYVADAEAIKSEDDELYMLDSGDDLKPKAKRNRKSRPLPPKAHLAPTTTVAGRLYIGNLPYATQAKTAGQKAPPPNNADELGQKSLPVAEVKTTCSMHPSDRPLPSIEHSPPNTPLSGDFTFNEQGGADAGSGVSVESLKSEAFLTPSSEDPAQVSNGTVDRMLCKQDPSCSVVSATPTLSAITISTTVDSAGRLLQQGLTDHVEIRPEDSISNIGVRAEQEPINSSALRPGFMGNTLRFLAGLLA</sequence>
<accession>W9X3G3</accession>
<feature type="region of interest" description="Disordered" evidence="1">
    <location>
        <begin position="170"/>
        <end position="195"/>
    </location>
</feature>